<reference evidence="2" key="1">
    <citation type="journal article" date="2012" name="MBio">
        <title>Comparative genome analysis of Trichophyton rubrum and related dermatophytes reveals candidate genes involved in infection.</title>
        <authorList>
            <person name="Martinez D.A."/>
            <person name="Oliver B.G."/>
            <person name="Graeser Y."/>
            <person name="Goldberg J.M."/>
            <person name="Li W."/>
            <person name="Martinez-Rossi N.M."/>
            <person name="Monod M."/>
            <person name="Shelest E."/>
            <person name="Barton R.C."/>
            <person name="Birch E."/>
            <person name="Brakhage A.A."/>
            <person name="Chen Z."/>
            <person name="Gurr S.J."/>
            <person name="Heiman D."/>
            <person name="Heitman J."/>
            <person name="Kosti I."/>
            <person name="Rossi A."/>
            <person name="Saif S."/>
            <person name="Samalova M."/>
            <person name="Saunders C.W."/>
            <person name="Shea T."/>
            <person name="Summerbell R.C."/>
            <person name="Xu J."/>
            <person name="Young S."/>
            <person name="Zeng Q."/>
            <person name="Birren B.W."/>
            <person name="Cuomo C.A."/>
            <person name="White T.C."/>
        </authorList>
    </citation>
    <scope>NUCLEOTIDE SEQUENCE [LARGE SCALE GENOMIC DNA]</scope>
    <source>
        <strain evidence="2">ATCC MYA-4605 / CBS 113480</strain>
    </source>
</reference>
<evidence type="ECO:0000313" key="1">
    <source>
        <dbReference type="EMBL" id="EEQ27901.1"/>
    </source>
</evidence>
<dbReference type="STRING" id="554155.C5FDC7"/>
<accession>C5FDC7</accession>
<sequence length="311" mass="34995">MSSVKELNDTVRMDDIIRVSTYHRRDFDLAVIRLNPRGHEAVRGSMAHPFNHTAITTLGRMQILPVGILHEILLLLDMRSFFVFHISNVLCTRDCLHCDSFGGFVFLPSLERCCFRCLTSSPRFRVLPAVEIGKVLSMSRAHLRRSVPLLHTISGIYSMAETSRQRRMYIVAEKQIAKAFTFPGTSMSAAVTACSNRAHAVLRYMAGTTLPYVDIASGDVQHGLCCAGCQIILEGDTVSNPTEAFAMRDRVYSNTGFFDHFRLCPEAQKLWKHSKEGKVAVSLPTFVIRGGYFNERDVVMSFSKRKYSDLS</sequence>
<protein>
    <submittedName>
        <fullName evidence="1">F-box domain-containing protein</fullName>
    </submittedName>
</protein>
<gene>
    <name evidence="1" type="ORF">MCYG_00789</name>
</gene>
<proteinExistence type="predicted"/>
<dbReference type="EMBL" id="DS995701">
    <property type="protein sequence ID" value="EEQ27901.1"/>
    <property type="molecule type" value="Genomic_DNA"/>
</dbReference>
<dbReference type="Proteomes" id="UP000002035">
    <property type="component" value="Unassembled WGS sequence"/>
</dbReference>
<dbReference type="AlphaFoldDB" id="C5FDC7"/>
<dbReference type="eggNOG" id="ENOG502S0Y1">
    <property type="taxonomic scope" value="Eukaryota"/>
</dbReference>
<dbReference type="OMA" id="FMASCEL"/>
<name>C5FDC7_ARTOC</name>
<evidence type="ECO:0000313" key="2">
    <source>
        <dbReference type="Proteomes" id="UP000002035"/>
    </source>
</evidence>
<organism evidence="1 2">
    <name type="scientific">Arthroderma otae (strain ATCC MYA-4605 / CBS 113480)</name>
    <name type="common">Microsporum canis</name>
    <dbReference type="NCBI Taxonomy" id="554155"/>
    <lineage>
        <taxon>Eukaryota</taxon>
        <taxon>Fungi</taxon>
        <taxon>Dikarya</taxon>
        <taxon>Ascomycota</taxon>
        <taxon>Pezizomycotina</taxon>
        <taxon>Eurotiomycetes</taxon>
        <taxon>Eurotiomycetidae</taxon>
        <taxon>Onygenales</taxon>
        <taxon>Arthrodermataceae</taxon>
        <taxon>Microsporum</taxon>
    </lineage>
</organism>
<dbReference type="RefSeq" id="XP_002850685.1">
    <property type="nucleotide sequence ID" value="XM_002850639.1"/>
</dbReference>
<keyword evidence="2" id="KW-1185">Reference proteome</keyword>
<dbReference type="GeneID" id="9226614"/>
<dbReference type="HOGENOM" id="CLU_040048_1_0_1"/>
<dbReference type="VEuPathDB" id="FungiDB:MCYG_00789"/>
<dbReference type="OrthoDB" id="2687876at2759"/>